<reference evidence="2 3" key="1">
    <citation type="submission" date="2013-09" db="EMBL/GenBank/DDBJ databases">
        <authorList>
            <person name="Zeng Z."/>
            <person name="Chen C."/>
        </authorList>
    </citation>
    <scope>NUCLEOTIDE SEQUENCE [LARGE SCALE GENOMIC DNA]</scope>
    <source>
        <strain evidence="2 3">WB 4.1-42</strain>
    </source>
</reference>
<evidence type="ECO:0000313" key="2">
    <source>
        <dbReference type="EMBL" id="KGO92653.1"/>
    </source>
</evidence>
<keyword evidence="1" id="KW-0732">Signal</keyword>
<proteinExistence type="predicted"/>
<dbReference type="RefSeq" id="WP_026992736.1">
    <property type="nucleotide sequence ID" value="NZ_JRLY01000008.1"/>
</dbReference>
<dbReference type="EMBL" id="JRLY01000008">
    <property type="protein sequence ID" value="KGO92653.1"/>
    <property type="molecule type" value="Genomic_DNA"/>
</dbReference>
<accession>A0A0A2MMI3</accession>
<dbReference type="eggNOG" id="ENOG5032Y35">
    <property type="taxonomic scope" value="Bacteria"/>
</dbReference>
<dbReference type="OrthoDB" id="893802at2"/>
<sequence length="143" mass="16270">MKKLLLLLTILFTLASCSLDNENTNSNFHVEFVPVTNVELPDYVIPGYTYPLKLYYSRPTDCYVFDGFAYEIDKNNARVVALQFNVFEQDDCAPVETLVPEVATLTFECPPVSIDTVYTFKFYVGTDANGNQQFLEKRVPIAQ</sequence>
<gene>
    <name evidence="2" type="ORF">Q766_11045</name>
</gene>
<feature type="chain" id="PRO_5001992409" description="Lipoprotein" evidence="1">
    <location>
        <begin position="19"/>
        <end position="143"/>
    </location>
</feature>
<name>A0A0A2MMI3_9FLAO</name>
<comment type="caution">
    <text evidence="2">The sequence shown here is derived from an EMBL/GenBank/DDBJ whole genome shotgun (WGS) entry which is preliminary data.</text>
</comment>
<evidence type="ECO:0000313" key="3">
    <source>
        <dbReference type="Proteomes" id="UP000030111"/>
    </source>
</evidence>
<organism evidence="2 3">
    <name type="scientific">Flavobacterium subsaxonicum WB 4.1-42 = DSM 21790</name>
    <dbReference type="NCBI Taxonomy" id="1121898"/>
    <lineage>
        <taxon>Bacteria</taxon>
        <taxon>Pseudomonadati</taxon>
        <taxon>Bacteroidota</taxon>
        <taxon>Flavobacteriia</taxon>
        <taxon>Flavobacteriales</taxon>
        <taxon>Flavobacteriaceae</taxon>
        <taxon>Flavobacterium</taxon>
    </lineage>
</organism>
<evidence type="ECO:0000256" key="1">
    <source>
        <dbReference type="SAM" id="SignalP"/>
    </source>
</evidence>
<feature type="signal peptide" evidence="1">
    <location>
        <begin position="1"/>
        <end position="18"/>
    </location>
</feature>
<dbReference type="Proteomes" id="UP000030111">
    <property type="component" value="Unassembled WGS sequence"/>
</dbReference>
<keyword evidence="3" id="KW-1185">Reference proteome</keyword>
<dbReference type="STRING" id="1121898.GCA_000422725_02374"/>
<dbReference type="PROSITE" id="PS51257">
    <property type="entry name" value="PROKAR_LIPOPROTEIN"/>
    <property type="match status" value="1"/>
</dbReference>
<evidence type="ECO:0008006" key="4">
    <source>
        <dbReference type="Google" id="ProtNLM"/>
    </source>
</evidence>
<protein>
    <recommendedName>
        <fullName evidence="4">Lipoprotein</fullName>
    </recommendedName>
</protein>
<dbReference type="AlphaFoldDB" id="A0A0A2MMI3"/>